<comment type="caution">
    <text evidence="1">The sequence shown here is derived from an EMBL/GenBank/DDBJ whole genome shotgun (WGS) entry which is preliminary data.</text>
</comment>
<accession>A0AAN5I421</accession>
<reference evidence="2" key="1">
    <citation type="submission" date="2022-10" db="EMBL/GenBank/DDBJ databases">
        <title>Genome assembly of Pristionchus species.</title>
        <authorList>
            <person name="Yoshida K."/>
            <person name="Sommer R.J."/>
        </authorList>
    </citation>
    <scope>NUCLEOTIDE SEQUENCE [LARGE SCALE GENOMIC DNA]</scope>
    <source>
        <strain evidence="2">RS5460</strain>
    </source>
</reference>
<dbReference type="AlphaFoldDB" id="A0AAN5I421"/>
<gene>
    <name evidence="1" type="ORF">PMAYCL1PPCAC_21522</name>
</gene>
<feature type="non-terminal residue" evidence="1">
    <location>
        <position position="1"/>
    </location>
</feature>
<protein>
    <submittedName>
        <fullName evidence="1">Uncharacterized protein</fullName>
    </submittedName>
</protein>
<dbReference type="Proteomes" id="UP001328107">
    <property type="component" value="Unassembled WGS sequence"/>
</dbReference>
<proteinExistence type="predicted"/>
<name>A0AAN5I421_9BILA</name>
<evidence type="ECO:0000313" key="2">
    <source>
        <dbReference type="Proteomes" id="UP001328107"/>
    </source>
</evidence>
<feature type="non-terminal residue" evidence="1">
    <location>
        <position position="76"/>
    </location>
</feature>
<sequence length="76" mass="8330">TLLSSQVSMIVHKRSRNAGTVLFMIPEVHWLTRYILQSLSNIDGFHCAISTDVLAFPTSGMFCLSQTAPSDASPMT</sequence>
<organism evidence="1 2">
    <name type="scientific">Pristionchus mayeri</name>
    <dbReference type="NCBI Taxonomy" id="1317129"/>
    <lineage>
        <taxon>Eukaryota</taxon>
        <taxon>Metazoa</taxon>
        <taxon>Ecdysozoa</taxon>
        <taxon>Nematoda</taxon>
        <taxon>Chromadorea</taxon>
        <taxon>Rhabditida</taxon>
        <taxon>Rhabditina</taxon>
        <taxon>Diplogasteromorpha</taxon>
        <taxon>Diplogasteroidea</taxon>
        <taxon>Neodiplogasteridae</taxon>
        <taxon>Pristionchus</taxon>
    </lineage>
</organism>
<keyword evidence="2" id="KW-1185">Reference proteome</keyword>
<evidence type="ECO:0000313" key="1">
    <source>
        <dbReference type="EMBL" id="GMR51327.1"/>
    </source>
</evidence>
<dbReference type="EMBL" id="BTRK01000005">
    <property type="protein sequence ID" value="GMR51327.1"/>
    <property type="molecule type" value="Genomic_DNA"/>
</dbReference>